<comment type="caution">
    <text evidence="7">The sequence shown here is derived from an EMBL/GenBank/DDBJ whole genome shotgun (WGS) entry which is preliminary data.</text>
</comment>
<evidence type="ECO:0000256" key="2">
    <source>
        <dbReference type="ARBA" id="ARBA00023015"/>
    </source>
</evidence>
<dbReference type="FunFam" id="1.10.10.60:FF:000141">
    <property type="entry name" value="TetR family transcriptional regulator"/>
    <property type="match status" value="1"/>
</dbReference>
<evidence type="ECO:0000256" key="4">
    <source>
        <dbReference type="ARBA" id="ARBA00023163"/>
    </source>
</evidence>
<organism evidence="7 8">
    <name type="scientific">Mycobacterium angelicum</name>
    <dbReference type="NCBI Taxonomy" id="470074"/>
    <lineage>
        <taxon>Bacteria</taxon>
        <taxon>Bacillati</taxon>
        <taxon>Actinomycetota</taxon>
        <taxon>Actinomycetes</taxon>
        <taxon>Mycobacteriales</taxon>
        <taxon>Mycobacteriaceae</taxon>
        <taxon>Mycobacterium</taxon>
    </lineage>
</organism>
<dbReference type="GO" id="GO:0045892">
    <property type="term" value="P:negative regulation of DNA-templated transcription"/>
    <property type="evidence" value="ECO:0007669"/>
    <property type="project" value="UniProtKB-ARBA"/>
</dbReference>
<reference evidence="7 8" key="1">
    <citation type="submission" date="2017-02" db="EMBL/GenBank/DDBJ databases">
        <title>The new phylogeny of genus Mycobacterium.</title>
        <authorList>
            <person name="Tortoli E."/>
            <person name="Trovato A."/>
            <person name="Cirillo D.M."/>
        </authorList>
    </citation>
    <scope>NUCLEOTIDE SEQUENCE [LARGE SCALE GENOMIC DNA]</scope>
    <source>
        <strain evidence="7 8">DSM 45057</strain>
    </source>
</reference>
<name>A0A1W9ZJ23_MYCAN</name>
<dbReference type="Gene3D" id="1.10.10.60">
    <property type="entry name" value="Homeodomain-like"/>
    <property type="match status" value="1"/>
</dbReference>
<dbReference type="GO" id="GO:0000976">
    <property type="term" value="F:transcription cis-regulatory region binding"/>
    <property type="evidence" value="ECO:0007669"/>
    <property type="project" value="TreeGrafter"/>
</dbReference>
<dbReference type="InterPro" id="IPR049397">
    <property type="entry name" value="EthR_C"/>
</dbReference>
<sequence>MVGIVTQTEYVQASRSRRSSHLSGDDREQAILATAERLLQERPLGDFSVDELAKGAGISRPTFYFYFSSKNAVLLSLMDQVSSRARGALKSLGGKLTGDPTTHWRPRIEAFFEIAGANRAIAVAGAAAKASNSEVRQLWASLMQQWITYTAAAIQAERDRGVAPDNVPARDLATALTLLNERVMASTFTQEEGAIAEEHAIDTLVHIWEASIYNG</sequence>
<dbReference type="GO" id="GO:0003700">
    <property type="term" value="F:DNA-binding transcription factor activity"/>
    <property type="evidence" value="ECO:0007669"/>
    <property type="project" value="TreeGrafter"/>
</dbReference>
<dbReference type="InterPro" id="IPR009057">
    <property type="entry name" value="Homeodomain-like_sf"/>
</dbReference>
<feature type="DNA-binding region" description="H-T-H motif" evidence="5">
    <location>
        <begin position="48"/>
        <end position="67"/>
    </location>
</feature>
<dbReference type="AlphaFoldDB" id="A0A1W9ZJ23"/>
<comment type="subunit">
    <text evidence="1">Homodimer.</text>
</comment>
<keyword evidence="2" id="KW-0805">Transcription regulation</keyword>
<keyword evidence="8" id="KW-1185">Reference proteome</keyword>
<dbReference type="OrthoDB" id="5242520at2"/>
<dbReference type="PANTHER" id="PTHR30055">
    <property type="entry name" value="HTH-TYPE TRANSCRIPTIONAL REGULATOR RUTR"/>
    <property type="match status" value="1"/>
</dbReference>
<accession>A0A1W9ZJ23</accession>
<dbReference type="PROSITE" id="PS50977">
    <property type="entry name" value="HTH_TETR_2"/>
    <property type="match status" value="1"/>
</dbReference>
<dbReference type="Gene3D" id="1.10.357.10">
    <property type="entry name" value="Tetracycline Repressor, domain 2"/>
    <property type="match status" value="1"/>
</dbReference>
<evidence type="ECO:0000256" key="3">
    <source>
        <dbReference type="ARBA" id="ARBA00023125"/>
    </source>
</evidence>
<keyword evidence="4" id="KW-0804">Transcription</keyword>
<gene>
    <name evidence="7" type="ORF">BST12_21050</name>
</gene>
<evidence type="ECO:0000256" key="5">
    <source>
        <dbReference type="PROSITE-ProRule" id="PRU00335"/>
    </source>
</evidence>
<dbReference type="PANTHER" id="PTHR30055:SF184">
    <property type="entry name" value="HTH-TYPE TRANSCRIPTIONAL REGULATOR ETHR"/>
    <property type="match status" value="1"/>
</dbReference>
<proteinExistence type="predicted"/>
<dbReference type="Pfam" id="PF21313">
    <property type="entry name" value="EthR_C"/>
    <property type="match status" value="1"/>
</dbReference>
<dbReference type="SUPFAM" id="SSF46689">
    <property type="entry name" value="Homeodomain-like"/>
    <property type="match status" value="1"/>
</dbReference>
<dbReference type="InterPro" id="IPR050109">
    <property type="entry name" value="HTH-type_TetR-like_transc_reg"/>
</dbReference>
<evidence type="ECO:0000256" key="1">
    <source>
        <dbReference type="ARBA" id="ARBA00011738"/>
    </source>
</evidence>
<evidence type="ECO:0000313" key="8">
    <source>
        <dbReference type="Proteomes" id="UP000192284"/>
    </source>
</evidence>
<dbReference type="InterPro" id="IPR001647">
    <property type="entry name" value="HTH_TetR"/>
</dbReference>
<dbReference type="Pfam" id="PF00440">
    <property type="entry name" value="TetR_N"/>
    <property type="match status" value="1"/>
</dbReference>
<keyword evidence="3 5" id="KW-0238">DNA-binding</keyword>
<dbReference type="EMBL" id="MVHE01000046">
    <property type="protein sequence ID" value="ORA16082.1"/>
    <property type="molecule type" value="Genomic_DNA"/>
</dbReference>
<dbReference type="PRINTS" id="PR00455">
    <property type="entry name" value="HTHTETR"/>
</dbReference>
<dbReference type="Proteomes" id="UP000192284">
    <property type="component" value="Unassembled WGS sequence"/>
</dbReference>
<feature type="domain" description="HTH tetR-type" evidence="6">
    <location>
        <begin position="25"/>
        <end position="85"/>
    </location>
</feature>
<evidence type="ECO:0000313" key="7">
    <source>
        <dbReference type="EMBL" id="ORA16082.1"/>
    </source>
</evidence>
<protein>
    <submittedName>
        <fullName evidence="7">TetR family transcriptional regulator</fullName>
    </submittedName>
</protein>
<dbReference type="SUPFAM" id="SSF48498">
    <property type="entry name" value="Tetracyclin repressor-like, C-terminal domain"/>
    <property type="match status" value="1"/>
</dbReference>
<dbReference type="InterPro" id="IPR036271">
    <property type="entry name" value="Tet_transcr_reg_TetR-rel_C_sf"/>
</dbReference>
<evidence type="ECO:0000259" key="6">
    <source>
        <dbReference type="PROSITE" id="PS50977"/>
    </source>
</evidence>